<evidence type="ECO:0000313" key="2">
    <source>
        <dbReference type="Proteomes" id="UP000077857"/>
    </source>
</evidence>
<dbReference type="RefSeq" id="WP_064041777.1">
    <property type="nucleotide sequence ID" value="NZ_LUUJ01000107.1"/>
</dbReference>
<comment type="caution">
    <text evidence="1">The sequence shown here is derived from an EMBL/GenBank/DDBJ whole genome shotgun (WGS) entry which is preliminary data.</text>
</comment>
<sequence length="110" mass="12127">MLKFDKLPEPIKDEVLTKILERQSCVEISALLRQSHGIPISKNSIYRAAKLNLAKFGGLLSMGMPVEVIVKTRAQIEAAGIEATEQALLEKLAEKNGTPFDYLDCLEGEV</sequence>
<gene>
    <name evidence="1" type="ORF">A1507_18815</name>
</gene>
<proteinExistence type="predicted"/>
<dbReference type="EMBL" id="LUUJ01000107">
    <property type="protein sequence ID" value="OAI12637.1"/>
    <property type="molecule type" value="Genomic_DNA"/>
</dbReference>
<evidence type="ECO:0000313" key="1">
    <source>
        <dbReference type="EMBL" id="OAI12637.1"/>
    </source>
</evidence>
<dbReference type="AlphaFoldDB" id="A0A177N3Q9"/>
<name>A0A177N3Q9_9GAMM</name>
<protein>
    <submittedName>
        <fullName evidence="1">Uncharacterized protein</fullName>
    </submittedName>
</protein>
<accession>A0A177N3Q9</accession>
<organism evidence="1 2">
    <name type="scientific">Methylomonas koyamae</name>
    <dbReference type="NCBI Taxonomy" id="702114"/>
    <lineage>
        <taxon>Bacteria</taxon>
        <taxon>Pseudomonadati</taxon>
        <taxon>Pseudomonadota</taxon>
        <taxon>Gammaproteobacteria</taxon>
        <taxon>Methylococcales</taxon>
        <taxon>Methylococcaceae</taxon>
        <taxon>Methylomonas</taxon>
    </lineage>
</organism>
<dbReference type="Proteomes" id="UP000077857">
    <property type="component" value="Unassembled WGS sequence"/>
</dbReference>
<reference evidence="1 2" key="1">
    <citation type="submission" date="2016-03" db="EMBL/GenBank/DDBJ databases">
        <authorList>
            <person name="Ploux O."/>
        </authorList>
    </citation>
    <scope>NUCLEOTIDE SEQUENCE [LARGE SCALE GENOMIC DNA]</scope>
    <source>
        <strain evidence="1 2">R-45378</strain>
    </source>
</reference>